<feature type="region of interest" description="Disordered" evidence="1">
    <location>
        <begin position="1"/>
        <end position="31"/>
    </location>
</feature>
<dbReference type="EMBL" id="JAGTTL010000007">
    <property type="protein sequence ID" value="KAK6320089.1"/>
    <property type="molecule type" value="Genomic_DNA"/>
</dbReference>
<keyword evidence="3" id="KW-1185">Reference proteome</keyword>
<feature type="compositionally biased region" description="Polar residues" evidence="1">
    <location>
        <begin position="66"/>
        <end position="79"/>
    </location>
</feature>
<accession>A0AAN8QYV8</accession>
<proteinExistence type="predicted"/>
<evidence type="ECO:0000256" key="1">
    <source>
        <dbReference type="SAM" id="MobiDB-lite"/>
    </source>
</evidence>
<evidence type="ECO:0000313" key="2">
    <source>
        <dbReference type="EMBL" id="KAK6320089.1"/>
    </source>
</evidence>
<dbReference type="AlphaFoldDB" id="A0AAN8QYV8"/>
<protein>
    <submittedName>
        <fullName evidence="2">Uncharacterized protein</fullName>
    </submittedName>
</protein>
<organism evidence="2 3">
    <name type="scientific">Coregonus suidteri</name>
    <dbReference type="NCBI Taxonomy" id="861788"/>
    <lineage>
        <taxon>Eukaryota</taxon>
        <taxon>Metazoa</taxon>
        <taxon>Chordata</taxon>
        <taxon>Craniata</taxon>
        <taxon>Vertebrata</taxon>
        <taxon>Euteleostomi</taxon>
        <taxon>Actinopterygii</taxon>
        <taxon>Neopterygii</taxon>
        <taxon>Teleostei</taxon>
        <taxon>Protacanthopterygii</taxon>
        <taxon>Salmoniformes</taxon>
        <taxon>Salmonidae</taxon>
        <taxon>Coregoninae</taxon>
        <taxon>Coregonus</taxon>
    </lineage>
</organism>
<evidence type="ECO:0000313" key="3">
    <source>
        <dbReference type="Proteomes" id="UP001356427"/>
    </source>
</evidence>
<dbReference type="Proteomes" id="UP001356427">
    <property type="component" value="Unassembled WGS sequence"/>
</dbReference>
<name>A0AAN8QYV8_9TELE</name>
<comment type="caution">
    <text evidence="2">The sequence shown here is derived from an EMBL/GenBank/DDBJ whole genome shotgun (WGS) entry which is preliminary data.</text>
</comment>
<gene>
    <name evidence="2" type="ORF">J4Q44_G00091960</name>
</gene>
<sequence>MRPKVPLLPKATQHMPHSPAPGPRAQVTDRRSFCAVEQRASTNHLVQTTREAGHHASSHSQGSSAENATASHTPAQQGELSLRLSHTLCV</sequence>
<feature type="region of interest" description="Disordered" evidence="1">
    <location>
        <begin position="47"/>
        <end position="90"/>
    </location>
</feature>
<reference evidence="2 3" key="1">
    <citation type="submission" date="2021-04" db="EMBL/GenBank/DDBJ databases">
        <authorList>
            <person name="De Guttry C."/>
            <person name="Zahm M."/>
            <person name="Klopp C."/>
            <person name="Cabau C."/>
            <person name="Louis A."/>
            <person name="Berthelot C."/>
            <person name="Parey E."/>
            <person name="Roest Crollius H."/>
            <person name="Montfort J."/>
            <person name="Robinson-Rechavi M."/>
            <person name="Bucao C."/>
            <person name="Bouchez O."/>
            <person name="Gislard M."/>
            <person name="Lluch J."/>
            <person name="Milhes M."/>
            <person name="Lampietro C."/>
            <person name="Lopez Roques C."/>
            <person name="Donnadieu C."/>
            <person name="Braasch I."/>
            <person name="Desvignes T."/>
            <person name="Postlethwait J."/>
            <person name="Bobe J."/>
            <person name="Wedekind C."/>
            <person name="Guiguen Y."/>
        </authorList>
    </citation>
    <scope>NUCLEOTIDE SEQUENCE [LARGE SCALE GENOMIC DNA]</scope>
    <source>
        <strain evidence="2">Cs_M1</strain>
        <tissue evidence="2">Blood</tissue>
    </source>
</reference>